<dbReference type="InterPro" id="IPR027417">
    <property type="entry name" value="P-loop_NTPase"/>
</dbReference>
<dbReference type="InterPro" id="IPR050534">
    <property type="entry name" value="Coronavir_polyprotein_1ab"/>
</dbReference>
<keyword evidence="3" id="KW-0347">Helicase</keyword>
<accession>A0AAN6NRL6</accession>
<evidence type="ECO:0000313" key="6">
    <source>
        <dbReference type="EMBL" id="KAK3950800.1"/>
    </source>
</evidence>
<sequence length="307" mass="34372">MMELENKDGDNNYANRFGTCGRISALAWLQAAGIPTFRLRRQLRMCNGMFNLANQLFYSDYAKMEYDGELCNPLHPSHAYGMAFEKYLTGRNPSLKPSPAGSLLPVFFHMPNTKVHSVGTSKLNRMQVKGALELLSDFVKCCPDVCPKDFVVISAHKPNVEYGNKILKHLPLLADMPPLQSADSFQGREGPISVIITGTKEGVSAGFVSDENRLNVMLTRQKSGLLIVGDKNVTGKLEGKPKEVSQADSQAAKGKVYYEKNGEQVFSKVKALRAMLKELNKWGRIFEIYTKKEKEKEKEQEKEKEKG</sequence>
<feature type="domain" description="DNA2/NAM7 helicase-like C-terminal" evidence="5">
    <location>
        <begin position="29"/>
        <end position="231"/>
    </location>
</feature>
<evidence type="ECO:0000256" key="3">
    <source>
        <dbReference type="ARBA" id="ARBA00022806"/>
    </source>
</evidence>
<evidence type="ECO:0000256" key="1">
    <source>
        <dbReference type="ARBA" id="ARBA00022741"/>
    </source>
</evidence>
<keyword evidence="2" id="KW-0378">Hydrolase</keyword>
<feature type="non-terminal residue" evidence="6">
    <location>
        <position position="307"/>
    </location>
</feature>
<dbReference type="AlphaFoldDB" id="A0AAN6NRL6"/>
<gene>
    <name evidence="6" type="ORF">QBC32DRAFT_7688</name>
</gene>
<dbReference type="GO" id="GO:0016787">
    <property type="term" value="F:hydrolase activity"/>
    <property type="evidence" value="ECO:0007669"/>
    <property type="project" value="UniProtKB-KW"/>
</dbReference>
<evidence type="ECO:0000256" key="4">
    <source>
        <dbReference type="ARBA" id="ARBA00022840"/>
    </source>
</evidence>
<name>A0AAN6NRL6_9PEZI</name>
<dbReference type="Pfam" id="PF13087">
    <property type="entry name" value="AAA_12"/>
    <property type="match status" value="1"/>
</dbReference>
<proteinExistence type="predicted"/>
<dbReference type="Gene3D" id="3.40.50.300">
    <property type="entry name" value="P-loop containing nucleotide triphosphate hydrolases"/>
    <property type="match status" value="1"/>
</dbReference>
<dbReference type="PANTHER" id="PTHR43788">
    <property type="entry name" value="DNA2/NAM7 HELICASE FAMILY MEMBER"/>
    <property type="match status" value="1"/>
</dbReference>
<reference evidence="6" key="1">
    <citation type="journal article" date="2023" name="Mol. Phylogenet. Evol.">
        <title>Genome-scale phylogeny and comparative genomics of the fungal order Sordariales.</title>
        <authorList>
            <person name="Hensen N."/>
            <person name="Bonometti L."/>
            <person name="Westerberg I."/>
            <person name="Brannstrom I.O."/>
            <person name="Guillou S."/>
            <person name="Cros-Aarteil S."/>
            <person name="Calhoun S."/>
            <person name="Haridas S."/>
            <person name="Kuo A."/>
            <person name="Mondo S."/>
            <person name="Pangilinan J."/>
            <person name="Riley R."/>
            <person name="LaButti K."/>
            <person name="Andreopoulos B."/>
            <person name="Lipzen A."/>
            <person name="Chen C."/>
            <person name="Yan M."/>
            <person name="Daum C."/>
            <person name="Ng V."/>
            <person name="Clum A."/>
            <person name="Steindorff A."/>
            <person name="Ohm R.A."/>
            <person name="Martin F."/>
            <person name="Silar P."/>
            <person name="Natvig D.O."/>
            <person name="Lalanne C."/>
            <person name="Gautier V."/>
            <person name="Ament-Velasquez S.L."/>
            <person name="Kruys A."/>
            <person name="Hutchinson M.I."/>
            <person name="Powell A.J."/>
            <person name="Barry K."/>
            <person name="Miller A.N."/>
            <person name="Grigoriev I.V."/>
            <person name="Debuchy R."/>
            <person name="Gladieux P."/>
            <person name="Hiltunen Thoren M."/>
            <person name="Johannesson H."/>
        </authorList>
    </citation>
    <scope>NUCLEOTIDE SEQUENCE</scope>
    <source>
        <strain evidence="6">CBS 626.80</strain>
    </source>
</reference>
<keyword evidence="7" id="KW-1185">Reference proteome</keyword>
<dbReference type="EMBL" id="MU859166">
    <property type="protein sequence ID" value="KAK3950800.1"/>
    <property type="molecule type" value="Genomic_DNA"/>
</dbReference>
<dbReference type="InterPro" id="IPR041679">
    <property type="entry name" value="DNA2/NAM7-like_C"/>
</dbReference>
<evidence type="ECO:0000256" key="2">
    <source>
        <dbReference type="ARBA" id="ARBA00022801"/>
    </source>
</evidence>
<comment type="caution">
    <text evidence="6">The sequence shown here is derived from an EMBL/GenBank/DDBJ whole genome shotgun (WGS) entry which is preliminary data.</text>
</comment>
<dbReference type="GO" id="GO:0043139">
    <property type="term" value="F:5'-3' DNA helicase activity"/>
    <property type="evidence" value="ECO:0007669"/>
    <property type="project" value="TreeGrafter"/>
</dbReference>
<dbReference type="Proteomes" id="UP001303222">
    <property type="component" value="Unassembled WGS sequence"/>
</dbReference>
<organism evidence="6 7">
    <name type="scientific">Pseudoneurospora amorphoporcata</name>
    <dbReference type="NCBI Taxonomy" id="241081"/>
    <lineage>
        <taxon>Eukaryota</taxon>
        <taxon>Fungi</taxon>
        <taxon>Dikarya</taxon>
        <taxon>Ascomycota</taxon>
        <taxon>Pezizomycotina</taxon>
        <taxon>Sordariomycetes</taxon>
        <taxon>Sordariomycetidae</taxon>
        <taxon>Sordariales</taxon>
        <taxon>Sordariaceae</taxon>
        <taxon>Pseudoneurospora</taxon>
    </lineage>
</organism>
<evidence type="ECO:0000313" key="7">
    <source>
        <dbReference type="Proteomes" id="UP001303222"/>
    </source>
</evidence>
<keyword evidence="4" id="KW-0067">ATP-binding</keyword>
<keyword evidence="1" id="KW-0547">Nucleotide-binding</keyword>
<reference evidence="6" key="2">
    <citation type="submission" date="2023-06" db="EMBL/GenBank/DDBJ databases">
        <authorList>
            <consortium name="Lawrence Berkeley National Laboratory"/>
            <person name="Mondo S.J."/>
            <person name="Hensen N."/>
            <person name="Bonometti L."/>
            <person name="Westerberg I."/>
            <person name="Brannstrom I.O."/>
            <person name="Guillou S."/>
            <person name="Cros-Aarteil S."/>
            <person name="Calhoun S."/>
            <person name="Haridas S."/>
            <person name="Kuo A."/>
            <person name="Pangilinan J."/>
            <person name="Riley R."/>
            <person name="Labutti K."/>
            <person name="Andreopoulos B."/>
            <person name="Lipzen A."/>
            <person name="Chen C."/>
            <person name="Yanf M."/>
            <person name="Daum C."/>
            <person name="Ng V."/>
            <person name="Clum A."/>
            <person name="Steindorff A."/>
            <person name="Ohm R."/>
            <person name="Martin F."/>
            <person name="Silar P."/>
            <person name="Natvig D."/>
            <person name="Lalanne C."/>
            <person name="Gautier V."/>
            <person name="Ament-Velasquez S.L."/>
            <person name="Kruys A."/>
            <person name="Hutchinson M.I."/>
            <person name="Powell A.J."/>
            <person name="Barry K."/>
            <person name="Miller A.N."/>
            <person name="Grigoriev I.V."/>
            <person name="Debuchy R."/>
            <person name="Gladieux P."/>
            <person name="Thoren M.H."/>
            <person name="Johannesson H."/>
        </authorList>
    </citation>
    <scope>NUCLEOTIDE SEQUENCE</scope>
    <source>
        <strain evidence="6">CBS 626.80</strain>
    </source>
</reference>
<evidence type="ECO:0000259" key="5">
    <source>
        <dbReference type="Pfam" id="PF13087"/>
    </source>
</evidence>
<dbReference type="SUPFAM" id="SSF52540">
    <property type="entry name" value="P-loop containing nucleoside triphosphate hydrolases"/>
    <property type="match status" value="1"/>
</dbReference>
<dbReference type="PANTHER" id="PTHR43788:SF8">
    <property type="entry name" value="DNA-BINDING PROTEIN SMUBP-2"/>
    <property type="match status" value="1"/>
</dbReference>
<dbReference type="GO" id="GO:0005524">
    <property type="term" value="F:ATP binding"/>
    <property type="evidence" value="ECO:0007669"/>
    <property type="project" value="UniProtKB-KW"/>
</dbReference>
<protein>
    <submittedName>
        <fullName evidence="6">AAA domain-containing protein</fullName>
    </submittedName>
</protein>